<feature type="region of interest" description="Disordered" evidence="1">
    <location>
        <begin position="285"/>
        <end position="317"/>
    </location>
</feature>
<feature type="compositionally biased region" description="Acidic residues" evidence="1">
    <location>
        <begin position="297"/>
        <end position="308"/>
    </location>
</feature>
<dbReference type="RefSeq" id="WP_153824416.1">
    <property type="nucleotide sequence ID" value="NZ_WJIE01000019.1"/>
</dbReference>
<name>A0A6N7Q0L3_9BACT</name>
<reference evidence="3 4" key="1">
    <citation type="submission" date="2019-10" db="EMBL/GenBank/DDBJ databases">
        <title>A soil myxobacterium in the family Polyangiaceae.</title>
        <authorList>
            <person name="Li Y."/>
            <person name="Wang J."/>
        </authorList>
    </citation>
    <scope>NUCLEOTIDE SEQUENCE [LARGE SCALE GENOMIC DNA]</scope>
    <source>
        <strain evidence="3 4">DSM 14734</strain>
    </source>
</reference>
<evidence type="ECO:0000256" key="2">
    <source>
        <dbReference type="SAM" id="Phobius"/>
    </source>
</evidence>
<evidence type="ECO:0000313" key="3">
    <source>
        <dbReference type="EMBL" id="MRG97639.1"/>
    </source>
</evidence>
<dbReference type="Proteomes" id="UP000440224">
    <property type="component" value="Unassembled WGS sequence"/>
</dbReference>
<keyword evidence="2" id="KW-1133">Transmembrane helix</keyword>
<dbReference type="OrthoDB" id="9836101at2"/>
<evidence type="ECO:0000256" key="1">
    <source>
        <dbReference type="SAM" id="MobiDB-lite"/>
    </source>
</evidence>
<proteinExistence type="predicted"/>
<gene>
    <name evidence="3" type="ORF">GF068_37800</name>
</gene>
<keyword evidence="4" id="KW-1185">Reference proteome</keyword>
<protein>
    <submittedName>
        <fullName evidence="3">Uncharacterized protein</fullName>
    </submittedName>
</protein>
<keyword evidence="2" id="KW-0812">Transmembrane</keyword>
<evidence type="ECO:0000313" key="4">
    <source>
        <dbReference type="Proteomes" id="UP000440224"/>
    </source>
</evidence>
<dbReference type="AlphaFoldDB" id="A0A6N7Q0L3"/>
<dbReference type="EMBL" id="WJIE01000019">
    <property type="protein sequence ID" value="MRG97639.1"/>
    <property type="molecule type" value="Genomic_DNA"/>
</dbReference>
<feature type="transmembrane region" description="Helical" evidence="2">
    <location>
        <begin position="61"/>
        <end position="84"/>
    </location>
</feature>
<organism evidence="3 4">
    <name type="scientific">Polyangium spumosum</name>
    <dbReference type="NCBI Taxonomy" id="889282"/>
    <lineage>
        <taxon>Bacteria</taxon>
        <taxon>Pseudomonadati</taxon>
        <taxon>Myxococcota</taxon>
        <taxon>Polyangia</taxon>
        <taxon>Polyangiales</taxon>
        <taxon>Polyangiaceae</taxon>
        <taxon>Polyangium</taxon>
    </lineage>
</organism>
<accession>A0A6N7Q0L3</accession>
<feature type="transmembrane region" description="Helical" evidence="2">
    <location>
        <begin position="6"/>
        <end position="34"/>
    </location>
</feature>
<keyword evidence="2" id="KW-0472">Membrane</keyword>
<feature type="transmembrane region" description="Helical" evidence="2">
    <location>
        <begin position="90"/>
        <end position="112"/>
    </location>
</feature>
<sequence>MIEITFLGQIVATLAGAVAFVSLLLVLAAGAYVLAAAAEGLERLAAPPGVRPELVAGRARILRAIAAVLGLGAAGLVIATSTVGGTLGTLAFAVTLGALARGGTLALSMLGMRTAAKLEGARAGRVKALSAAKVKETAALEAKVKKRLAGDDLRAEITTADAALGRLREALGTLVDTRAALGQKLAMVKGSSGVAKLEPEVAKLRDELTLRIELGERVLAAGEAAAFRLACAMPIKKLVRRRPAEIAGLDPSAPGDPEARLAAATSAIDGYLVAIAEARAELEEVATRRPTVPPAAVDDDDDDDDDDDVRPKDPLSHARADLDVIESAYRSLRERAELSRLGQRAQRGLAEVASAAGAISKQARAFGLDEREFGLLLDDVARAERVSSIEPPVRDEDLRALVEALTRGTSALDQDDRASLGGVVAALRSIG</sequence>
<comment type="caution">
    <text evidence="3">The sequence shown here is derived from an EMBL/GenBank/DDBJ whole genome shotgun (WGS) entry which is preliminary data.</text>
</comment>